<dbReference type="EMBL" id="QRPD01000011">
    <property type="protein sequence ID" value="RHL86377.1"/>
    <property type="molecule type" value="Genomic_DNA"/>
</dbReference>
<reference evidence="5 6" key="1">
    <citation type="submission" date="2018-08" db="EMBL/GenBank/DDBJ databases">
        <title>A genome reference for cultivated species of the human gut microbiota.</title>
        <authorList>
            <person name="Zou Y."/>
            <person name="Xue W."/>
            <person name="Luo G."/>
        </authorList>
    </citation>
    <scope>NUCLEOTIDE SEQUENCE [LARGE SCALE GENOMIC DNA]</scope>
    <source>
        <strain evidence="4 7">AF36-1BH</strain>
        <strain evidence="3 8">AF42-21</strain>
        <strain evidence="2 6">TF11-11</strain>
        <strain evidence="1 5">TM09-19AC</strain>
    </source>
</reference>
<evidence type="ECO:0000313" key="4">
    <source>
        <dbReference type="EMBL" id="RHL86377.1"/>
    </source>
</evidence>
<evidence type="ECO:0000313" key="3">
    <source>
        <dbReference type="EMBL" id="RHK61727.1"/>
    </source>
</evidence>
<evidence type="ECO:0000313" key="1">
    <source>
        <dbReference type="EMBL" id="RGI81711.1"/>
    </source>
</evidence>
<dbReference type="Proteomes" id="UP000261208">
    <property type="component" value="Unassembled WGS sequence"/>
</dbReference>
<evidence type="ECO:0000313" key="2">
    <source>
        <dbReference type="EMBL" id="RGK43248.1"/>
    </source>
</evidence>
<dbReference type="Proteomes" id="UP000260664">
    <property type="component" value="Unassembled WGS sequence"/>
</dbReference>
<sequence length="66" mass="7580">MANRIKGITVEIGGDTTEQLQNGEISQEQYDALQREIAETEVFHNSRCHTINRYSVQDCVVWEVLL</sequence>
<evidence type="ECO:0000313" key="5">
    <source>
        <dbReference type="Proteomes" id="UP000260664"/>
    </source>
</evidence>
<proteinExistence type="predicted"/>
<evidence type="ECO:0000313" key="8">
    <source>
        <dbReference type="Proteomes" id="UP000284152"/>
    </source>
</evidence>
<dbReference type="EMBL" id="QRNS01000019">
    <property type="protein sequence ID" value="RHK61727.1"/>
    <property type="molecule type" value="Genomic_DNA"/>
</dbReference>
<accession>A0A3E4EYD0</accession>
<dbReference type="AlphaFoldDB" id="A0A3E4EYD0"/>
<dbReference type="Proteomes" id="UP000283325">
    <property type="component" value="Unassembled WGS sequence"/>
</dbReference>
<protein>
    <submittedName>
        <fullName evidence="1">Uncharacterized protein</fullName>
    </submittedName>
</protein>
<evidence type="ECO:0000313" key="7">
    <source>
        <dbReference type="Proteomes" id="UP000283325"/>
    </source>
</evidence>
<comment type="caution">
    <text evidence="1">The sequence shown here is derived from an EMBL/GenBank/DDBJ whole genome shotgun (WGS) entry which is preliminary data.</text>
</comment>
<dbReference type="EMBL" id="QSQQ01000034">
    <property type="protein sequence ID" value="RGK43248.1"/>
    <property type="molecule type" value="Genomic_DNA"/>
</dbReference>
<dbReference type="EMBL" id="QSOI01000019">
    <property type="protein sequence ID" value="RGI81711.1"/>
    <property type="molecule type" value="Genomic_DNA"/>
</dbReference>
<evidence type="ECO:0000313" key="6">
    <source>
        <dbReference type="Proteomes" id="UP000261208"/>
    </source>
</evidence>
<gene>
    <name evidence="3" type="ORF">DW054_11590</name>
    <name evidence="4" type="ORF">DWZ98_11805</name>
    <name evidence="2" type="ORF">DXD10_16310</name>
    <name evidence="1" type="ORF">DXD84_12690</name>
</gene>
<organism evidence="1 5">
    <name type="scientific">Dorea formicigenerans</name>
    <dbReference type="NCBI Taxonomy" id="39486"/>
    <lineage>
        <taxon>Bacteria</taxon>
        <taxon>Bacillati</taxon>
        <taxon>Bacillota</taxon>
        <taxon>Clostridia</taxon>
        <taxon>Lachnospirales</taxon>
        <taxon>Lachnospiraceae</taxon>
        <taxon>Dorea</taxon>
    </lineage>
</organism>
<dbReference type="RefSeq" id="WP_117495674.1">
    <property type="nucleotide sequence ID" value="NZ_JAAIOF010000009.1"/>
</dbReference>
<name>A0A3E4EYD0_9FIRM</name>
<dbReference type="Proteomes" id="UP000284152">
    <property type="component" value="Unassembled WGS sequence"/>
</dbReference>